<dbReference type="Proteomes" id="UP001057452">
    <property type="component" value="Chromosome 9"/>
</dbReference>
<accession>A0ACB9X6D0</accession>
<dbReference type="EMBL" id="CM043793">
    <property type="protein sequence ID" value="KAI4821396.1"/>
    <property type="molecule type" value="Genomic_DNA"/>
</dbReference>
<keyword evidence="2" id="KW-1185">Reference proteome</keyword>
<comment type="caution">
    <text evidence="1">The sequence shown here is derived from an EMBL/GenBank/DDBJ whole genome shotgun (WGS) entry which is preliminary data.</text>
</comment>
<evidence type="ECO:0000313" key="2">
    <source>
        <dbReference type="Proteomes" id="UP001057452"/>
    </source>
</evidence>
<organism evidence="1 2">
    <name type="scientific">Chaenocephalus aceratus</name>
    <name type="common">Blackfin icefish</name>
    <name type="synonym">Chaenichthys aceratus</name>
    <dbReference type="NCBI Taxonomy" id="36190"/>
    <lineage>
        <taxon>Eukaryota</taxon>
        <taxon>Metazoa</taxon>
        <taxon>Chordata</taxon>
        <taxon>Craniata</taxon>
        <taxon>Vertebrata</taxon>
        <taxon>Euteleostomi</taxon>
        <taxon>Actinopterygii</taxon>
        <taxon>Neopterygii</taxon>
        <taxon>Teleostei</taxon>
        <taxon>Neoteleostei</taxon>
        <taxon>Acanthomorphata</taxon>
        <taxon>Eupercaria</taxon>
        <taxon>Perciformes</taxon>
        <taxon>Notothenioidei</taxon>
        <taxon>Channichthyidae</taxon>
        <taxon>Chaenocephalus</taxon>
    </lineage>
</organism>
<reference evidence="1" key="1">
    <citation type="submission" date="2022-05" db="EMBL/GenBank/DDBJ databases">
        <title>Chromosome-level genome of Chaenocephalus aceratus.</title>
        <authorList>
            <person name="Park H."/>
        </authorList>
    </citation>
    <scope>NUCLEOTIDE SEQUENCE</scope>
    <source>
        <strain evidence="1">KU_202001</strain>
    </source>
</reference>
<evidence type="ECO:0000313" key="1">
    <source>
        <dbReference type="EMBL" id="KAI4821396.1"/>
    </source>
</evidence>
<proteinExistence type="predicted"/>
<sequence>GGASGGAVGAGLPGPGTVGTQWGPVAEAAGSAPEIFAGGPCCLAPLSALTFVVILEHCLSMSSYKHKSGATKRKEKDKKEDQGKAKLSKLDGYFFRPTPPPAGDEPEVVATASRVSSSSPSPPTTLVGVSQIYSDDDNRDDSAAASYSSRGEPGLTLDQPHPSPSGSLPAATQGEEVPDTGNESSNRSPPHATPTDSRLTDAESNFRVTVFNACLDIIIQQLSQRFTSLNATVNMFEAIHPTHYCKQRMRIYTKLPSGLESTTVGTSPPASLTSCFLQNLFQGPNTKTKICRGSGKNAHCLQPSSNIYIHDRAKKLDIQRIVDEFAERKARRVPFK</sequence>
<gene>
    <name evidence="1" type="ORF">KUCAC02_029330</name>
</gene>
<protein>
    <submittedName>
        <fullName evidence="1">Uncharacterized protein</fullName>
    </submittedName>
</protein>
<feature type="non-terminal residue" evidence="1">
    <location>
        <position position="1"/>
    </location>
</feature>
<name>A0ACB9X6D0_CHAAC</name>